<evidence type="ECO:0000256" key="2">
    <source>
        <dbReference type="ARBA" id="ARBA00011233"/>
    </source>
</evidence>
<keyword evidence="4" id="KW-1134">Transmembrane beta strand</keyword>
<evidence type="ECO:0000256" key="9">
    <source>
        <dbReference type="ARBA" id="ARBA00023136"/>
    </source>
</evidence>
<dbReference type="PANTHER" id="PTHR34501">
    <property type="entry name" value="PROTEIN YDDL-RELATED"/>
    <property type="match status" value="1"/>
</dbReference>
<evidence type="ECO:0000256" key="11">
    <source>
        <dbReference type="SAM" id="SignalP"/>
    </source>
</evidence>
<evidence type="ECO:0000313" key="13">
    <source>
        <dbReference type="EMBL" id="KAB7651252.1"/>
    </source>
</evidence>
<dbReference type="EMBL" id="WEHW01000018">
    <property type="protein sequence ID" value="KAB7651252.1"/>
    <property type="molecule type" value="Genomic_DNA"/>
</dbReference>
<keyword evidence="8" id="KW-0626">Porin</keyword>
<comment type="subcellular location">
    <subcellularLocation>
        <location evidence="1">Cell outer membrane</location>
        <topology evidence="1">Multi-pass membrane protein</topology>
    </subcellularLocation>
</comment>
<gene>
    <name evidence="13" type="ORF">GBM96_06390</name>
</gene>
<dbReference type="CDD" id="cd00342">
    <property type="entry name" value="gram_neg_porins"/>
    <property type="match status" value="1"/>
</dbReference>
<evidence type="ECO:0000259" key="12">
    <source>
        <dbReference type="Pfam" id="PF13609"/>
    </source>
</evidence>
<dbReference type="InterPro" id="IPR023614">
    <property type="entry name" value="Porin_dom_sf"/>
</dbReference>
<keyword evidence="5" id="KW-0812">Transmembrane</keyword>
<evidence type="ECO:0000256" key="8">
    <source>
        <dbReference type="ARBA" id="ARBA00023114"/>
    </source>
</evidence>
<keyword evidence="9" id="KW-0472">Membrane</keyword>
<dbReference type="Gene3D" id="2.40.160.10">
    <property type="entry name" value="Porin"/>
    <property type="match status" value="1"/>
</dbReference>
<reference evidence="13 14" key="1">
    <citation type="submission" date="2019-10" db="EMBL/GenBank/DDBJ databases">
        <title>Genome diversity of Sutterella seckii.</title>
        <authorList>
            <person name="Chaplin A.V."/>
            <person name="Sokolova S.R."/>
            <person name="Mosin K.A."/>
            <person name="Ivanova E.L."/>
            <person name="Kochetkova T.O."/>
            <person name="Goltsov A.Y."/>
            <person name="Trofimov D.Y."/>
            <person name="Efimov B.A."/>
        </authorList>
    </citation>
    <scope>NUCLEOTIDE SEQUENCE [LARGE SCALE GENOMIC DNA]</scope>
    <source>
        <strain evidence="13 14">ASD3426</strain>
    </source>
</reference>
<evidence type="ECO:0000256" key="4">
    <source>
        <dbReference type="ARBA" id="ARBA00022452"/>
    </source>
</evidence>
<sequence length="390" mass="41814">MKKTLAALAVLGAFAGSAAAADVTLYGVVDYGFLYKHSESTEAKSGDTTKTDSLTLDSGVDSASRFGLKGTEDLGNGMKVGFKLENGFSADDGTLSQNGRLFGREASLSLYTDFGTFSFGRMGSLGSAAGTYDTVFLIGDAFDGGDGDVFGFATTDRYDNMVAYQSPKFAGLQVTAMYSFKEDTTKNVADGVDNTDYGAEGDFSSANRYAGLALTGEYGPAQFVAAYELLKYGYDPRSGQNHDRALEDKDGNIFYLGGNYDFGVTRVFAMGQYFDGLTSHGLVDKSPAVDSDGVKGYGLHLGTQTPISNGLLTVGAYYVDYEQDGVLANAQKEEGTYYGLAARYEYDLSKRTMLYVGAGYGQDSRDRLATDRDDEESQVTQAYVGLTHRF</sequence>
<keyword evidence="6 11" id="KW-0732">Signal</keyword>
<dbReference type="Proteomes" id="UP000469462">
    <property type="component" value="Unassembled WGS sequence"/>
</dbReference>
<dbReference type="Pfam" id="PF13609">
    <property type="entry name" value="Porin_4"/>
    <property type="match status" value="1"/>
</dbReference>
<dbReference type="GO" id="GO:0046930">
    <property type="term" value="C:pore complex"/>
    <property type="evidence" value="ECO:0007669"/>
    <property type="project" value="UniProtKB-KW"/>
</dbReference>
<keyword evidence="10" id="KW-0998">Cell outer membrane</keyword>
<accession>A0AAI9SCP6</accession>
<evidence type="ECO:0000256" key="7">
    <source>
        <dbReference type="ARBA" id="ARBA00023065"/>
    </source>
</evidence>
<keyword evidence="14" id="KW-1185">Reference proteome</keyword>
<evidence type="ECO:0000256" key="6">
    <source>
        <dbReference type="ARBA" id="ARBA00022729"/>
    </source>
</evidence>
<dbReference type="InterPro" id="IPR033900">
    <property type="entry name" value="Gram_neg_porin_domain"/>
</dbReference>
<dbReference type="InterPro" id="IPR001702">
    <property type="entry name" value="Porin_Gram-ve"/>
</dbReference>
<dbReference type="PRINTS" id="PR00184">
    <property type="entry name" value="NEISSPPORIN"/>
</dbReference>
<evidence type="ECO:0000313" key="14">
    <source>
        <dbReference type="Proteomes" id="UP000469462"/>
    </source>
</evidence>
<dbReference type="PANTHER" id="PTHR34501:SF9">
    <property type="entry name" value="MAJOR OUTER MEMBRANE PROTEIN P.IA"/>
    <property type="match status" value="1"/>
</dbReference>
<evidence type="ECO:0000256" key="1">
    <source>
        <dbReference type="ARBA" id="ARBA00004571"/>
    </source>
</evidence>
<name>A0AAI9SCP6_9BURK</name>
<comment type="caution">
    <text evidence="13">The sequence shown here is derived from an EMBL/GenBank/DDBJ whole genome shotgun (WGS) entry which is preliminary data.</text>
</comment>
<dbReference type="GO" id="GO:0034220">
    <property type="term" value="P:monoatomic ion transmembrane transport"/>
    <property type="evidence" value="ECO:0007669"/>
    <property type="project" value="InterPro"/>
</dbReference>
<dbReference type="InterPro" id="IPR050298">
    <property type="entry name" value="Gram-neg_bact_OMP"/>
</dbReference>
<dbReference type="InterPro" id="IPR002299">
    <property type="entry name" value="Porin_Neis"/>
</dbReference>
<dbReference type="GO" id="GO:0015288">
    <property type="term" value="F:porin activity"/>
    <property type="evidence" value="ECO:0007669"/>
    <property type="project" value="UniProtKB-KW"/>
</dbReference>
<dbReference type="AlphaFoldDB" id="A0AAI9SCP6"/>
<organism evidence="13 14">
    <name type="scientific">Sutterella seckii</name>
    <dbReference type="NCBI Taxonomy" id="1944635"/>
    <lineage>
        <taxon>Bacteria</taxon>
        <taxon>Pseudomonadati</taxon>
        <taxon>Pseudomonadota</taxon>
        <taxon>Betaproteobacteria</taxon>
        <taxon>Burkholderiales</taxon>
        <taxon>Sutterellaceae</taxon>
        <taxon>Sutterella</taxon>
    </lineage>
</organism>
<feature type="signal peptide" evidence="11">
    <location>
        <begin position="1"/>
        <end position="20"/>
    </location>
</feature>
<feature type="domain" description="Porin" evidence="12">
    <location>
        <begin position="7"/>
        <end position="364"/>
    </location>
</feature>
<dbReference type="GO" id="GO:0009279">
    <property type="term" value="C:cell outer membrane"/>
    <property type="evidence" value="ECO:0007669"/>
    <property type="project" value="UniProtKB-SubCell"/>
</dbReference>
<comment type="subunit">
    <text evidence="2">Homotrimer.</text>
</comment>
<dbReference type="PRINTS" id="PR00182">
    <property type="entry name" value="ECOLNEIPORIN"/>
</dbReference>
<evidence type="ECO:0000256" key="10">
    <source>
        <dbReference type="ARBA" id="ARBA00023237"/>
    </source>
</evidence>
<keyword evidence="7" id="KW-0406">Ion transport</keyword>
<evidence type="ECO:0000256" key="5">
    <source>
        <dbReference type="ARBA" id="ARBA00022692"/>
    </source>
</evidence>
<keyword evidence="3" id="KW-0813">Transport</keyword>
<proteinExistence type="predicted"/>
<dbReference type="RefSeq" id="WP_152157013.1">
    <property type="nucleotide sequence ID" value="NZ_WEHW01000018.1"/>
</dbReference>
<feature type="chain" id="PRO_5042484070" evidence="11">
    <location>
        <begin position="21"/>
        <end position="390"/>
    </location>
</feature>
<protein>
    <submittedName>
        <fullName evidence="13">Porin</fullName>
    </submittedName>
</protein>
<evidence type="ECO:0000256" key="3">
    <source>
        <dbReference type="ARBA" id="ARBA00022448"/>
    </source>
</evidence>
<dbReference type="SUPFAM" id="SSF56935">
    <property type="entry name" value="Porins"/>
    <property type="match status" value="1"/>
</dbReference>